<organism evidence="2 3">
    <name type="scientific">Bradyrhizobium valentinum</name>
    <dbReference type="NCBI Taxonomy" id="1518501"/>
    <lineage>
        <taxon>Bacteria</taxon>
        <taxon>Pseudomonadati</taxon>
        <taxon>Pseudomonadota</taxon>
        <taxon>Alphaproteobacteria</taxon>
        <taxon>Hyphomicrobiales</taxon>
        <taxon>Nitrobacteraceae</taxon>
        <taxon>Bradyrhizobium</taxon>
    </lineage>
</organism>
<evidence type="ECO:0000313" key="3">
    <source>
        <dbReference type="Proteomes" id="UP000051913"/>
    </source>
</evidence>
<dbReference type="InterPro" id="IPR025737">
    <property type="entry name" value="FApF"/>
</dbReference>
<feature type="signal peptide" evidence="1">
    <location>
        <begin position="1"/>
        <end position="28"/>
    </location>
</feature>
<keyword evidence="3" id="KW-1185">Reference proteome</keyword>
<gene>
    <name evidence="2" type="ORF">CP49_14295</name>
</gene>
<dbReference type="STRING" id="1518501.CQ10_05535"/>
<proteinExistence type="predicted"/>
<protein>
    <submittedName>
        <fullName evidence="2">Phenol degradation protein meta</fullName>
    </submittedName>
</protein>
<accession>A0A0R3K250</accession>
<evidence type="ECO:0000256" key="1">
    <source>
        <dbReference type="SAM" id="SignalP"/>
    </source>
</evidence>
<keyword evidence="1" id="KW-0732">Signal</keyword>
<evidence type="ECO:0000313" key="2">
    <source>
        <dbReference type="EMBL" id="KRQ89370.1"/>
    </source>
</evidence>
<dbReference type="EMBL" id="LLXX01000239">
    <property type="protein sequence ID" value="KRQ89370.1"/>
    <property type="molecule type" value="Genomic_DNA"/>
</dbReference>
<dbReference type="OrthoDB" id="7372889at2"/>
<dbReference type="Pfam" id="PF13557">
    <property type="entry name" value="Phenol_MetA_deg"/>
    <property type="match status" value="1"/>
</dbReference>
<dbReference type="AlphaFoldDB" id="A0A0R3K250"/>
<reference evidence="2 3" key="1">
    <citation type="submission" date="2014-03" db="EMBL/GenBank/DDBJ databases">
        <title>Bradyrhizobium valentinum sp. nov., isolated from effective nodules of Lupinus mariae-josephae, a lupine endemic of basic-lime soils in Eastern Spain.</title>
        <authorList>
            <person name="Duran D."/>
            <person name="Rey L."/>
            <person name="Navarro A."/>
            <person name="Busquets A."/>
            <person name="Imperial J."/>
            <person name="Ruiz-Argueso T."/>
        </authorList>
    </citation>
    <scope>NUCLEOTIDE SEQUENCE [LARGE SCALE GENOMIC DNA]</scope>
    <source>
        <strain evidence="2 3">LmjM3</strain>
    </source>
</reference>
<dbReference type="Proteomes" id="UP000051913">
    <property type="component" value="Unassembled WGS sequence"/>
</dbReference>
<dbReference type="RefSeq" id="WP_057855808.1">
    <property type="nucleotide sequence ID" value="NZ_LLXX01000239.1"/>
</dbReference>
<comment type="caution">
    <text evidence="2">The sequence shown here is derived from an EMBL/GenBank/DDBJ whole genome shotgun (WGS) entry which is preliminary data.</text>
</comment>
<name>A0A0R3K250_9BRAD</name>
<sequence>MKIASSNICRIAFTAAAALALHSQAAQADENGVSLWLPGFFGSLAAAPAVPGWSLGTVAYHTSVDASGNVAAARQISIGQVPVTANVNLNANLDARGDMLFIAPTYTFPTPVLGGQLAVGVIGVVGNLDTSIAGTLTAQVGPIVATRSGFLSDSFTGVGDLYPLVTLKWNQGVHNYMVYGYGDIPVGAYDSRRLSNIGIGHGGIDFGAGYTYLNPTTGIEFSGVGGFTYNFENPSTQYQNGIDFHFDWGASHWLSKQLFVGMVGYAYQQVTDDIGAAAFLNGFKSRVFSVGPQIGYLFPIGDKQGYLNLKGYKEFAAENRPEGWNVWLTFAISNAAPTSTVTPTRHAITK</sequence>
<feature type="chain" id="PRO_5009796702" evidence="1">
    <location>
        <begin position="29"/>
        <end position="350"/>
    </location>
</feature>